<comment type="caution">
    <text evidence="2">The sequence shown here is derived from an EMBL/GenBank/DDBJ whole genome shotgun (WGS) entry which is preliminary data.</text>
</comment>
<sequence>MLCFKSNNKLSHLTYGYTIYTVGSLKSYFALILNNYFKSQKDLEDTLVTATEKGDPTKWPFRTLRRSRSQGTNREDVGREKFVKKTERSPIRTSKSRTKIIIWNRDRKRFD</sequence>
<reference evidence="2 3" key="2">
    <citation type="submission" date="2017-10" db="EMBL/GenBank/DDBJ databases">
        <title>Genome analyses suggest a sexual origin of heterokaryosis in a supposedly ancient asexual fungus.</title>
        <authorList>
            <person name="Corradi N."/>
            <person name="Sedzielewska K."/>
            <person name="Noel J."/>
            <person name="Charron P."/>
            <person name="Farinelli L."/>
            <person name="Marton T."/>
            <person name="Kruger M."/>
            <person name="Pelin A."/>
            <person name="Brachmann A."/>
            <person name="Corradi N."/>
        </authorList>
    </citation>
    <scope>NUCLEOTIDE SEQUENCE [LARGE SCALE GENOMIC DNA]</scope>
    <source>
        <strain evidence="2 3">A1</strain>
    </source>
</reference>
<dbReference type="VEuPathDB" id="FungiDB:FUN_005398"/>
<evidence type="ECO:0000256" key="1">
    <source>
        <dbReference type="SAM" id="MobiDB-lite"/>
    </source>
</evidence>
<reference evidence="2 3" key="1">
    <citation type="submission" date="2017-10" db="EMBL/GenBank/DDBJ databases">
        <title>Extensive intraspecific genome diversity in a model arbuscular mycorrhizal fungus.</title>
        <authorList>
            <person name="Chen E.C.H."/>
            <person name="Morin E."/>
            <person name="Baudet D."/>
            <person name="Noel J."/>
            <person name="Ndikumana S."/>
            <person name="Charron P."/>
            <person name="St-Onge C."/>
            <person name="Giorgi J."/>
            <person name="Grigoriev I.V."/>
            <person name="Roux C."/>
            <person name="Martin F.M."/>
            <person name="Corradi N."/>
        </authorList>
    </citation>
    <scope>NUCLEOTIDE SEQUENCE [LARGE SCALE GENOMIC DNA]</scope>
    <source>
        <strain evidence="2 3">A1</strain>
    </source>
</reference>
<feature type="region of interest" description="Disordered" evidence="1">
    <location>
        <begin position="65"/>
        <end position="93"/>
    </location>
</feature>
<dbReference type="Proteomes" id="UP000232688">
    <property type="component" value="Unassembled WGS sequence"/>
</dbReference>
<proteinExistence type="predicted"/>
<dbReference type="AlphaFoldDB" id="A0A2N0R7L1"/>
<evidence type="ECO:0000313" key="2">
    <source>
        <dbReference type="EMBL" id="PKC59303.1"/>
    </source>
</evidence>
<accession>A0A2N0R7L1</accession>
<organism evidence="2 3">
    <name type="scientific">Rhizophagus irregularis</name>
    <dbReference type="NCBI Taxonomy" id="588596"/>
    <lineage>
        <taxon>Eukaryota</taxon>
        <taxon>Fungi</taxon>
        <taxon>Fungi incertae sedis</taxon>
        <taxon>Mucoromycota</taxon>
        <taxon>Glomeromycotina</taxon>
        <taxon>Glomeromycetes</taxon>
        <taxon>Glomerales</taxon>
        <taxon>Glomeraceae</taxon>
        <taxon>Rhizophagus</taxon>
    </lineage>
</organism>
<name>A0A2N0R7L1_9GLOM</name>
<feature type="compositionally biased region" description="Basic and acidic residues" evidence="1">
    <location>
        <begin position="73"/>
        <end position="90"/>
    </location>
</feature>
<protein>
    <submittedName>
        <fullName evidence="2">Uncharacterized protein</fullName>
    </submittedName>
</protein>
<dbReference type="EMBL" id="LLXH01001361">
    <property type="protein sequence ID" value="PKC59303.1"/>
    <property type="molecule type" value="Genomic_DNA"/>
</dbReference>
<dbReference type="VEuPathDB" id="FungiDB:RhiirA1_469650"/>
<gene>
    <name evidence="2" type="ORF">RhiirA1_469650</name>
</gene>
<evidence type="ECO:0000313" key="3">
    <source>
        <dbReference type="Proteomes" id="UP000232688"/>
    </source>
</evidence>